<dbReference type="EMBL" id="DF157106">
    <property type="protein sequence ID" value="GAB69085.1"/>
    <property type="molecule type" value="Genomic_DNA"/>
</dbReference>
<feature type="compositionally biased region" description="Basic and acidic residues" evidence="1">
    <location>
        <begin position="14"/>
        <end position="28"/>
    </location>
</feature>
<feature type="compositionally biased region" description="Acidic residues" evidence="1">
    <location>
        <begin position="48"/>
        <end position="63"/>
    </location>
</feature>
<dbReference type="GeneID" id="14695467"/>
<accession>K6V1P6</accession>
<evidence type="ECO:0000313" key="2">
    <source>
        <dbReference type="EMBL" id="GAB69085.1"/>
    </source>
</evidence>
<evidence type="ECO:0000256" key="1">
    <source>
        <dbReference type="SAM" id="MobiDB-lite"/>
    </source>
</evidence>
<dbReference type="AlphaFoldDB" id="K6V1P6"/>
<feature type="compositionally biased region" description="Polar residues" evidence="1">
    <location>
        <begin position="124"/>
        <end position="135"/>
    </location>
</feature>
<dbReference type="PhylomeDB" id="K6V1P6"/>
<feature type="region of interest" description="Disordered" evidence="1">
    <location>
        <begin position="378"/>
        <end position="430"/>
    </location>
</feature>
<feature type="compositionally biased region" description="Low complexity" evidence="1">
    <location>
        <begin position="383"/>
        <end position="399"/>
    </location>
</feature>
<proteinExistence type="predicted"/>
<sequence>MEKEKRSQKKKRKKDEGQKSEGSEKGGEPHSTSNYGESGLDQGHPDNDDSDSQEEMSDLEDLPEYERELILAKRHEEHMIKEHRRILLKKVKPQLQSEKTDQDDDTNHVVQGGKSVGTALGNPLGSNPVGSTPLGSTAAGGKNAPKEEKEEGGGINTTSAHTNQNNQKNIFFITNVVKSENYFCIDRHTNVKFELAHLENIENAHFFTRIKSRMIKNKKLQINELSSHDNPSLPHGGSTFLCDLNNICDQKFSVDEYNCIKLFSIDVQILKNFYQFLREKIEDLKNFRYTDKQIADLVEMKKKQSFHEIFSNKKGLDSVPISRITVQREICSIQREIDTLNYSMRRTNPRDHHALSQLGHQIDALTRKKDILKGQLQKARSNTKSGAAARSSTAGGTAALHRLSAYLDDPPADSSEEESGEDYHLFGGNK</sequence>
<feature type="compositionally biased region" description="Acidic residues" evidence="1">
    <location>
        <begin position="410"/>
        <end position="420"/>
    </location>
</feature>
<dbReference type="RefSeq" id="XP_004225032.1">
    <property type="nucleotide sequence ID" value="XM_004224984.1"/>
</dbReference>
<name>K6V1P6_PLACD</name>
<feature type="compositionally biased region" description="Basic residues" evidence="1">
    <location>
        <begin position="1"/>
        <end position="13"/>
    </location>
</feature>
<protein>
    <submittedName>
        <fullName evidence="2">Uncharacterized protein</fullName>
    </submittedName>
</protein>
<feature type="region of interest" description="Disordered" evidence="1">
    <location>
        <begin position="1"/>
        <end position="64"/>
    </location>
</feature>
<dbReference type="OrthoDB" id="372263at2759"/>
<dbReference type="eggNOG" id="ENOG502QWZS">
    <property type="taxonomic scope" value="Eukaryota"/>
</dbReference>
<organism evidence="2 3">
    <name type="scientific">Plasmodium cynomolgi (strain B)</name>
    <dbReference type="NCBI Taxonomy" id="1120755"/>
    <lineage>
        <taxon>Eukaryota</taxon>
        <taxon>Sar</taxon>
        <taxon>Alveolata</taxon>
        <taxon>Apicomplexa</taxon>
        <taxon>Aconoidasida</taxon>
        <taxon>Haemosporida</taxon>
        <taxon>Plasmodiidae</taxon>
        <taxon>Plasmodium</taxon>
        <taxon>Plasmodium (Plasmodium)</taxon>
    </lineage>
</organism>
<dbReference type="VEuPathDB" id="PlasmoDB:PCYB_145130"/>
<dbReference type="Proteomes" id="UP000006319">
    <property type="component" value="Chromosome 14"/>
</dbReference>
<dbReference type="KEGG" id="pcy:PCYB_145130"/>
<reference evidence="2 3" key="1">
    <citation type="journal article" date="2012" name="Nat. Genet.">
        <title>Plasmodium cynomolgi genome sequences provide insight into Plasmodium vivax and the monkey malaria clade.</title>
        <authorList>
            <person name="Tachibana S."/>
            <person name="Sullivan S.A."/>
            <person name="Kawai S."/>
            <person name="Nakamura S."/>
            <person name="Kim H.R."/>
            <person name="Goto N."/>
            <person name="Arisue N."/>
            <person name="Palacpac N.M.Q."/>
            <person name="Honma H."/>
            <person name="Yagi M."/>
            <person name="Tougan T."/>
            <person name="Katakai Y."/>
            <person name="Kaneko O."/>
            <person name="Mita T."/>
            <person name="Kita K."/>
            <person name="Yasutomi Y."/>
            <person name="Sutton P.L."/>
            <person name="Shakhbatyan R."/>
            <person name="Horii T."/>
            <person name="Yasunaga T."/>
            <person name="Barnwell J.W."/>
            <person name="Escalante A.A."/>
            <person name="Carlton J.M."/>
            <person name="Tanabe K."/>
        </authorList>
    </citation>
    <scope>NUCLEOTIDE SEQUENCE [LARGE SCALE GENOMIC DNA]</scope>
    <source>
        <strain evidence="2 3">B</strain>
    </source>
</reference>
<gene>
    <name evidence="2" type="ORF">PCYB_145130</name>
</gene>
<feature type="region of interest" description="Disordered" evidence="1">
    <location>
        <begin position="92"/>
        <end position="162"/>
    </location>
</feature>
<keyword evidence="3" id="KW-1185">Reference proteome</keyword>
<evidence type="ECO:0000313" key="3">
    <source>
        <dbReference type="Proteomes" id="UP000006319"/>
    </source>
</evidence>